<evidence type="ECO:0000256" key="5">
    <source>
        <dbReference type="ARBA" id="ARBA00023136"/>
    </source>
</evidence>
<dbReference type="PROSITE" id="PS50850">
    <property type="entry name" value="MFS"/>
    <property type="match status" value="1"/>
</dbReference>
<keyword evidence="4 6" id="KW-1133">Transmembrane helix</keyword>
<feature type="transmembrane region" description="Helical" evidence="6">
    <location>
        <begin position="204"/>
        <end position="225"/>
    </location>
</feature>
<organism evidence="8 9">
    <name type="scientific">Smittium angustum</name>
    <dbReference type="NCBI Taxonomy" id="133377"/>
    <lineage>
        <taxon>Eukaryota</taxon>
        <taxon>Fungi</taxon>
        <taxon>Fungi incertae sedis</taxon>
        <taxon>Zoopagomycota</taxon>
        <taxon>Kickxellomycotina</taxon>
        <taxon>Harpellomycetes</taxon>
        <taxon>Harpellales</taxon>
        <taxon>Legeriomycetaceae</taxon>
        <taxon>Smittium</taxon>
    </lineage>
</organism>
<comment type="caution">
    <text evidence="8">The sequence shown here is derived from an EMBL/GenBank/DDBJ whole genome shotgun (WGS) entry which is preliminary data.</text>
</comment>
<evidence type="ECO:0000259" key="7">
    <source>
        <dbReference type="PROSITE" id="PS50850"/>
    </source>
</evidence>
<dbReference type="Gene3D" id="1.20.1250.20">
    <property type="entry name" value="MFS general substrate transporter like domains"/>
    <property type="match status" value="2"/>
</dbReference>
<accession>A0A2U1IZ76</accession>
<evidence type="ECO:0000256" key="1">
    <source>
        <dbReference type="ARBA" id="ARBA00004141"/>
    </source>
</evidence>
<evidence type="ECO:0000313" key="8">
    <source>
        <dbReference type="EMBL" id="PVZ98115.1"/>
    </source>
</evidence>
<keyword evidence="9" id="KW-1185">Reference proteome</keyword>
<name>A0A2U1IZ76_SMIAN</name>
<feature type="transmembrane region" description="Helical" evidence="6">
    <location>
        <begin position="110"/>
        <end position="129"/>
    </location>
</feature>
<proteinExistence type="predicted"/>
<dbReference type="Proteomes" id="UP000245591">
    <property type="component" value="Unassembled WGS sequence"/>
</dbReference>
<dbReference type="AlphaFoldDB" id="A0A2U1IZ76"/>
<feature type="transmembrane region" description="Helical" evidence="6">
    <location>
        <begin position="166"/>
        <end position="184"/>
    </location>
</feature>
<feature type="transmembrane region" description="Helical" evidence="6">
    <location>
        <begin position="309"/>
        <end position="329"/>
    </location>
</feature>
<feature type="transmembrane region" description="Helical" evidence="6">
    <location>
        <begin position="272"/>
        <end position="297"/>
    </location>
</feature>
<feature type="transmembrane region" description="Helical" evidence="6">
    <location>
        <begin position="44"/>
        <end position="70"/>
    </location>
</feature>
<evidence type="ECO:0000256" key="6">
    <source>
        <dbReference type="SAM" id="Phobius"/>
    </source>
</evidence>
<dbReference type="PANTHER" id="PTHR43791:SF36">
    <property type="entry name" value="TRANSPORTER, PUTATIVE (AFU_ORTHOLOGUE AFUA_6G08340)-RELATED"/>
    <property type="match status" value="1"/>
</dbReference>
<feature type="domain" description="Major facilitator superfamily (MFS) profile" evidence="7">
    <location>
        <begin position="44"/>
        <end position="453"/>
    </location>
</feature>
<keyword evidence="2" id="KW-0813">Transport</keyword>
<dbReference type="SUPFAM" id="SSF103473">
    <property type="entry name" value="MFS general substrate transporter"/>
    <property type="match status" value="1"/>
</dbReference>
<dbReference type="InterPro" id="IPR020846">
    <property type="entry name" value="MFS_dom"/>
</dbReference>
<evidence type="ECO:0000256" key="2">
    <source>
        <dbReference type="ARBA" id="ARBA00022448"/>
    </source>
</evidence>
<reference evidence="8 9" key="1">
    <citation type="journal article" date="2018" name="MBio">
        <title>Comparative Genomics Reveals the Core Gene Toolbox for the Fungus-Insect Symbiosis.</title>
        <authorList>
            <person name="Wang Y."/>
            <person name="Stata M."/>
            <person name="Wang W."/>
            <person name="Stajich J.E."/>
            <person name="White M.M."/>
            <person name="Moncalvo J.M."/>
        </authorList>
    </citation>
    <scope>NUCLEOTIDE SEQUENCE [LARGE SCALE GENOMIC DNA]</scope>
    <source>
        <strain evidence="8 9">AUS-126-30</strain>
    </source>
</reference>
<dbReference type="EMBL" id="MBFU01000586">
    <property type="protein sequence ID" value="PVZ98115.1"/>
    <property type="molecule type" value="Genomic_DNA"/>
</dbReference>
<evidence type="ECO:0000313" key="9">
    <source>
        <dbReference type="Proteomes" id="UP000245591"/>
    </source>
</evidence>
<feature type="transmembrane region" description="Helical" evidence="6">
    <location>
        <begin position="141"/>
        <end position="159"/>
    </location>
</feature>
<dbReference type="GO" id="GO:0022857">
    <property type="term" value="F:transmembrane transporter activity"/>
    <property type="evidence" value="ECO:0007669"/>
    <property type="project" value="InterPro"/>
</dbReference>
<keyword evidence="3 6" id="KW-0812">Transmembrane</keyword>
<keyword evidence="5 6" id="KW-0472">Membrane</keyword>
<feature type="transmembrane region" description="Helical" evidence="6">
    <location>
        <begin position="394"/>
        <end position="416"/>
    </location>
</feature>
<feature type="transmembrane region" description="Helical" evidence="6">
    <location>
        <begin position="82"/>
        <end position="103"/>
    </location>
</feature>
<dbReference type="InterPro" id="IPR036259">
    <property type="entry name" value="MFS_trans_sf"/>
</dbReference>
<feature type="transmembrane region" description="Helical" evidence="6">
    <location>
        <begin position="336"/>
        <end position="356"/>
    </location>
</feature>
<dbReference type="Pfam" id="PF07690">
    <property type="entry name" value="MFS_1"/>
    <property type="match status" value="1"/>
</dbReference>
<sequence length="484" mass="53821">MSKTKNLPESVDFTEKELINQSTELTEDEKRIVKSYLRKVDIRILPIVISIYIFSLIDRGNIGAALVFGLRATLGLTQSQEANATSVFYIIYILLETPSNMILKKFRPHYWFALIGILWSTSCILLSIAKNATTFTLLRGLLGAFESGYAPGVIGYYNYWYTRSEIGLRITLLFFAAPISGIIGGPLASKLASANFGRFKPFQAIFLVEGSITLLLSITAFFVLIDYPDEAKFFTPEEQTLILRRLKNEQGIASQTKVSFRQTFKILQDWKIWTFAIITLGLNNLPIVTGVFGPTIIKAMGYTGTQATNISAIPSACGLVGLTLILYLINKIEYWLLIFMFGSLTGVSYAIVAFATNNTLRLFFLCLAGFGGVAVIPVILTWISANQGGVYKGLIASGITISAGSVCGIVTPRFFVAEYAPKFTNGHVFTLAVLGLAIGLSVFLGIYFRKENKRRDNNFVDVSHLSEEEQRNMYDKHPEFRYKP</sequence>
<feature type="transmembrane region" description="Helical" evidence="6">
    <location>
        <begin position="362"/>
        <end position="382"/>
    </location>
</feature>
<feature type="transmembrane region" description="Helical" evidence="6">
    <location>
        <begin position="428"/>
        <end position="448"/>
    </location>
</feature>
<dbReference type="InterPro" id="IPR011701">
    <property type="entry name" value="MFS"/>
</dbReference>
<dbReference type="PANTHER" id="PTHR43791">
    <property type="entry name" value="PERMEASE-RELATED"/>
    <property type="match status" value="1"/>
</dbReference>
<dbReference type="FunFam" id="1.20.1250.20:FF:000018">
    <property type="entry name" value="MFS transporter permease"/>
    <property type="match status" value="1"/>
</dbReference>
<gene>
    <name evidence="8" type="ORF">BB558_005854</name>
</gene>
<evidence type="ECO:0000256" key="3">
    <source>
        <dbReference type="ARBA" id="ARBA00022692"/>
    </source>
</evidence>
<comment type="subcellular location">
    <subcellularLocation>
        <location evidence="1">Membrane</location>
        <topology evidence="1">Multi-pass membrane protein</topology>
    </subcellularLocation>
</comment>
<dbReference type="GO" id="GO:0016020">
    <property type="term" value="C:membrane"/>
    <property type="evidence" value="ECO:0007669"/>
    <property type="project" value="UniProtKB-SubCell"/>
</dbReference>
<evidence type="ECO:0000256" key="4">
    <source>
        <dbReference type="ARBA" id="ARBA00022989"/>
    </source>
</evidence>
<protein>
    <recommendedName>
        <fullName evidence="7">Major facilitator superfamily (MFS) profile domain-containing protein</fullName>
    </recommendedName>
</protein>